<gene>
    <name evidence="1" type="ORF">CDV56_105300</name>
</gene>
<comment type="caution">
    <text evidence="1">The sequence shown here is derived from an EMBL/GenBank/DDBJ whole genome shotgun (WGS) entry which is preliminary data.</text>
</comment>
<name>A0A397GVX6_ASPTH</name>
<dbReference type="PANTHER" id="PTHR46191:SF2">
    <property type="entry name" value="HALOACID DEHALOGENASE-LIKE HYDROLASE DOMAIN-CONTAINING PROTEIN 3"/>
    <property type="match status" value="1"/>
</dbReference>
<organism evidence="1 2">
    <name type="scientific">Aspergillus thermomutatus</name>
    <name type="common">Neosartorya pseudofischeri</name>
    <dbReference type="NCBI Taxonomy" id="41047"/>
    <lineage>
        <taxon>Eukaryota</taxon>
        <taxon>Fungi</taxon>
        <taxon>Dikarya</taxon>
        <taxon>Ascomycota</taxon>
        <taxon>Pezizomycotina</taxon>
        <taxon>Eurotiomycetes</taxon>
        <taxon>Eurotiomycetidae</taxon>
        <taxon>Eurotiales</taxon>
        <taxon>Aspergillaceae</taxon>
        <taxon>Aspergillus</taxon>
        <taxon>Aspergillus subgen. Fumigati</taxon>
    </lineage>
</organism>
<dbReference type="Proteomes" id="UP000215305">
    <property type="component" value="Unassembled WGS sequence"/>
</dbReference>
<dbReference type="Gene3D" id="3.40.50.1000">
    <property type="entry name" value="HAD superfamily/HAD-like"/>
    <property type="match status" value="1"/>
</dbReference>
<dbReference type="RefSeq" id="XP_026613691.1">
    <property type="nucleotide sequence ID" value="XM_026758919.1"/>
</dbReference>
<dbReference type="InterPro" id="IPR051828">
    <property type="entry name" value="HAD-like_hydrolase_domain"/>
</dbReference>
<dbReference type="EMBL" id="NKHU02000121">
    <property type="protein sequence ID" value="RHZ53654.1"/>
    <property type="molecule type" value="Genomic_DNA"/>
</dbReference>
<dbReference type="AlphaFoldDB" id="A0A397GVX6"/>
<reference evidence="1" key="1">
    <citation type="submission" date="2018-08" db="EMBL/GenBank/DDBJ databases">
        <title>Draft genome sequence of azole-resistant Aspergillus thermomutatus (Neosartorya pseudofischeri) strain HMR AF 39, isolated from a human nasal aspirate.</title>
        <authorList>
            <person name="Parent-Michaud M."/>
            <person name="Dufresne P.J."/>
            <person name="Fournier E."/>
            <person name="Martineau C."/>
            <person name="Moreira S."/>
            <person name="Perkins V."/>
            <person name="De Repentigny L."/>
            <person name="Dufresne S.F."/>
        </authorList>
    </citation>
    <scope>NUCLEOTIDE SEQUENCE [LARGE SCALE GENOMIC DNA]</scope>
    <source>
        <strain evidence="1">HMR AF 39</strain>
    </source>
</reference>
<evidence type="ECO:0000313" key="1">
    <source>
        <dbReference type="EMBL" id="RHZ53654.1"/>
    </source>
</evidence>
<dbReference type="InterPro" id="IPR023214">
    <property type="entry name" value="HAD_sf"/>
</dbReference>
<dbReference type="OrthoDB" id="444127at2759"/>
<dbReference type="Gene3D" id="1.10.150.720">
    <property type="entry name" value="Haloacid dehalogenase-like hydrolase"/>
    <property type="match status" value="1"/>
</dbReference>
<evidence type="ECO:0008006" key="3">
    <source>
        <dbReference type="Google" id="ProtNLM"/>
    </source>
</evidence>
<dbReference type="InterPro" id="IPR044924">
    <property type="entry name" value="HAD-SF_hydro_IA_REG-2-like_cap"/>
</dbReference>
<dbReference type="SUPFAM" id="SSF56784">
    <property type="entry name" value="HAD-like"/>
    <property type="match status" value="1"/>
</dbReference>
<dbReference type="VEuPathDB" id="FungiDB:CDV56_105300"/>
<protein>
    <recommendedName>
        <fullName evidence="3">Haloacid dehalogenase-like hydrolase</fullName>
    </recommendedName>
</protein>
<dbReference type="GeneID" id="38127274"/>
<evidence type="ECO:0000313" key="2">
    <source>
        <dbReference type="Proteomes" id="UP000215305"/>
    </source>
</evidence>
<dbReference type="GO" id="GO:0005634">
    <property type="term" value="C:nucleus"/>
    <property type="evidence" value="ECO:0007669"/>
    <property type="project" value="TreeGrafter"/>
</dbReference>
<sequence length="314" mass="34532">MTHRIPRTLLLTLDAFGTVFHPRHPVPEQYAAAAHAFGLPRATITPDRLKAAFKSTFKKQSQAHPNYGRDDVLRGRYGGPRQWWEEVIRGSFAQALTSTGQGSTVDVAVPDALVSHLLDRFAGREGYVLFDDVAPFLAVMRAVKSRRRGLGPFERVLVGVISNSDDRVPAVLRALGLTVGDVRADQGVESMRLPGFEERDAAVGSGGRDASTIDQVDDVDLVITSYEAGEEKPSRVIFDVARRQAGRLLGDEGESGDDWLCVHVGDDFDKDYQAALNAGWDGYYLPRGDVARDTQGNKIIHSLMDLIPELEAYR</sequence>
<dbReference type="PANTHER" id="PTHR46191">
    <property type="match status" value="1"/>
</dbReference>
<proteinExistence type="predicted"/>
<dbReference type="STRING" id="41047.A0A397GVX6"/>
<keyword evidence="2" id="KW-1185">Reference proteome</keyword>
<dbReference type="InterPro" id="IPR036412">
    <property type="entry name" value="HAD-like_sf"/>
</dbReference>
<accession>A0A397GVX6</accession>